<dbReference type="EMBL" id="MDZA01000419">
    <property type="protein sequence ID" value="OGX83222.1"/>
    <property type="molecule type" value="Genomic_DNA"/>
</dbReference>
<protein>
    <submittedName>
        <fullName evidence="1">Uncharacterized protein</fullName>
    </submittedName>
</protein>
<evidence type="ECO:0000313" key="2">
    <source>
        <dbReference type="Proteomes" id="UP000177506"/>
    </source>
</evidence>
<dbReference type="OrthoDB" id="713199at2"/>
<sequence length="437" mass="48637">MSEPAQPAAPSAQLTCPDCQQSITYYDVEGSEYYACPHCHSYFRYRGEGPPKIFGKYQKVPAGLGLLPVGTPGTLAGRACRVVGVVERAELGRNGRTQYHWLEYQIYQPTTNDYAQLAQFNGHWTVIRPAKCTYDVQAPNTRRAFVQQPDATYRLYNRYQGRVLFAEGEFDWDIEGDDHLRLVEFICPPVMLVQERNKDQNKWYRAEHIEPAAVAAAFGLSRTSLPHRQGVGAVQPDPIDTRWSGLRNVTLLALILLFAVQFGVKRSSKVLFTDTLHVVADASGTPGTGKVIVSPSFTVGQQGPLEIDLTTTVSNQWLELPVSLINEQTGQGFEFTKNIEFYHGVEDGESWSEGGRDADAVLSRVPAGRYHLNFYPFSEAGPAAPDIAVTVTADPPLWSNFLLALVTILVFPAFQLWRSSDHEARRWSESDYGPTSG</sequence>
<dbReference type="RefSeq" id="WP_070746253.1">
    <property type="nucleotide sequence ID" value="NZ_MDZA01000419.1"/>
</dbReference>
<comment type="caution">
    <text evidence="1">The sequence shown here is derived from an EMBL/GenBank/DDBJ whole genome shotgun (WGS) entry which is preliminary data.</text>
</comment>
<organism evidence="1 2">
    <name type="scientific">Hymenobacter coccineus</name>
    <dbReference type="NCBI Taxonomy" id="1908235"/>
    <lineage>
        <taxon>Bacteria</taxon>
        <taxon>Pseudomonadati</taxon>
        <taxon>Bacteroidota</taxon>
        <taxon>Cytophagia</taxon>
        <taxon>Cytophagales</taxon>
        <taxon>Hymenobacteraceae</taxon>
        <taxon>Hymenobacter</taxon>
    </lineage>
</organism>
<accession>A0A1G1SX91</accession>
<reference evidence="1 2" key="1">
    <citation type="submission" date="2016-08" db="EMBL/GenBank/DDBJ databases">
        <title>Hymenobacter coccineus sp. nov., Hymenobacter lapidarius sp. nov. and Hymenobacter glacialis sp. nov., isolated from Antarctic soil.</title>
        <authorList>
            <person name="Sedlacek I."/>
            <person name="Kralova S."/>
            <person name="Kyrova K."/>
            <person name="Maslanova I."/>
            <person name="Stankova E."/>
            <person name="Vrbovska V."/>
            <person name="Nemec M."/>
            <person name="Bartak M."/>
            <person name="Svec P."/>
            <person name="Busse H.-J."/>
            <person name="Pantucek R."/>
        </authorList>
    </citation>
    <scope>NUCLEOTIDE SEQUENCE [LARGE SCALE GENOMIC DNA]</scope>
    <source>
        <strain evidence="1 2">CCM 8649</strain>
    </source>
</reference>
<evidence type="ECO:0000313" key="1">
    <source>
        <dbReference type="EMBL" id="OGX83222.1"/>
    </source>
</evidence>
<dbReference type="AlphaFoldDB" id="A0A1G1SX91"/>
<keyword evidence="2" id="KW-1185">Reference proteome</keyword>
<gene>
    <name evidence="1" type="ORF">BEN49_12765</name>
</gene>
<proteinExistence type="predicted"/>
<name>A0A1G1SX91_9BACT</name>
<dbReference type="Proteomes" id="UP000177506">
    <property type="component" value="Unassembled WGS sequence"/>
</dbReference>